<dbReference type="CDD" id="cd17663">
    <property type="entry name" value="PFA-DSP_Oca6"/>
    <property type="match status" value="1"/>
</dbReference>
<protein>
    <submittedName>
        <fullName evidence="1">Uncharacterized protein</fullName>
    </submittedName>
</protein>
<sequence>MDATTPALIPPFRFSTMQHGLYRGAYPTLKNFRFLRRLGLKTMVSVIPEPPTSDLVAFCTSERITLLHFYAEKFTSDNVTVSPATVAQIIEILIQKKNLPLYIHCLDGANVTGIVVMILRKLQHWTKLATVSEFCRFTRDHAIEKNESEYLTTFSEEVVVTADAPLWLWNGMRLTKHPTMIVHQPDLDLSTASILDAAGNPNNGVPNLKWETEVEKTEAILRQFEKASRNRIGDAVEGSEEAENIIEDALQDLPLARSLEALDLAGI</sequence>
<dbReference type="Gene3D" id="3.90.190.10">
    <property type="entry name" value="Protein tyrosine phosphatase superfamily"/>
    <property type="match status" value="1"/>
</dbReference>
<dbReference type="OMA" id="PFCDISE"/>
<dbReference type="OrthoDB" id="6375174at2759"/>
<keyword evidence="2" id="KW-1185">Reference proteome</keyword>
<evidence type="ECO:0000313" key="2">
    <source>
        <dbReference type="Proteomes" id="UP000054928"/>
    </source>
</evidence>
<dbReference type="PANTHER" id="PTHR31126">
    <property type="entry name" value="TYROSINE-PROTEIN PHOSPHATASE"/>
    <property type="match status" value="1"/>
</dbReference>
<name>A0A0P1AVY4_PLAHL</name>
<dbReference type="InterPro" id="IPR029021">
    <property type="entry name" value="Prot-tyrosine_phosphatase-like"/>
</dbReference>
<dbReference type="SUPFAM" id="SSF52799">
    <property type="entry name" value="(Phosphotyrosine protein) phosphatases II"/>
    <property type="match status" value="1"/>
</dbReference>
<dbReference type="EMBL" id="CCYD01001336">
    <property type="protein sequence ID" value="CEG44682.1"/>
    <property type="molecule type" value="Genomic_DNA"/>
</dbReference>
<dbReference type="Pfam" id="PF03162">
    <property type="entry name" value="Y_phosphatase2"/>
    <property type="match status" value="1"/>
</dbReference>
<dbReference type="PANTHER" id="PTHR31126:SF14">
    <property type="entry name" value="TYROSINE-PROTEIN PHOSPHATASE OCA6-RELATED"/>
    <property type="match status" value="1"/>
</dbReference>
<proteinExistence type="predicted"/>
<reference evidence="2" key="1">
    <citation type="submission" date="2014-09" db="EMBL/GenBank/DDBJ databases">
        <authorList>
            <person name="Sharma Rahul"/>
            <person name="Thines Marco"/>
        </authorList>
    </citation>
    <scope>NUCLEOTIDE SEQUENCE [LARGE SCALE GENOMIC DNA]</scope>
</reference>
<organism evidence="1 2">
    <name type="scientific">Plasmopara halstedii</name>
    <name type="common">Downy mildew of sunflower</name>
    <dbReference type="NCBI Taxonomy" id="4781"/>
    <lineage>
        <taxon>Eukaryota</taxon>
        <taxon>Sar</taxon>
        <taxon>Stramenopiles</taxon>
        <taxon>Oomycota</taxon>
        <taxon>Peronosporomycetes</taxon>
        <taxon>Peronosporales</taxon>
        <taxon>Peronosporaceae</taxon>
        <taxon>Plasmopara</taxon>
    </lineage>
</organism>
<dbReference type="STRING" id="4781.A0A0P1AVY4"/>
<dbReference type="RefSeq" id="XP_024581051.1">
    <property type="nucleotide sequence ID" value="XM_024730811.1"/>
</dbReference>
<dbReference type="FunFam" id="3.90.190.10:FF:000084">
    <property type="entry name" value="Tyrosine phospatase-like protein"/>
    <property type="match status" value="1"/>
</dbReference>
<dbReference type="Proteomes" id="UP000054928">
    <property type="component" value="Unassembled WGS sequence"/>
</dbReference>
<dbReference type="GeneID" id="36396084"/>
<dbReference type="InterPro" id="IPR004861">
    <property type="entry name" value="Siw14-like"/>
</dbReference>
<dbReference type="GO" id="GO:0016791">
    <property type="term" value="F:phosphatase activity"/>
    <property type="evidence" value="ECO:0007669"/>
    <property type="project" value="TreeGrafter"/>
</dbReference>
<accession>A0A0P1AVY4</accession>
<dbReference type="AlphaFoldDB" id="A0A0P1AVY4"/>
<evidence type="ECO:0000313" key="1">
    <source>
        <dbReference type="EMBL" id="CEG44682.1"/>
    </source>
</evidence>